<sequence>MARPSSYPPELRRRAVRMVAEVLGDYPNESAALRAVAEKLGIGSAETLRNWVRRDQVDSGQRAGTTTEESAQIKAMKKEIAELKRANEILKSAASFFAAELDRPHLRS</sequence>
<dbReference type="GO" id="GO:0004803">
    <property type="term" value="F:transposase activity"/>
    <property type="evidence" value="ECO:0007669"/>
    <property type="project" value="InterPro"/>
</dbReference>
<gene>
    <name evidence="2" type="ORF">KCMC57_00410</name>
    <name evidence="3" type="ORF">KCMC57_00470</name>
</gene>
<dbReference type="EMBL" id="AP035881">
    <property type="protein sequence ID" value="BFP43679.1"/>
    <property type="molecule type" value="Genomic_DNA"/>
</dbReference>
<dbReference type="InterPro" id="IPR002514">
    <property type="entry name" value="Transposase_8"/>
</dbReference>
<keyword evidence="1" id="KW-0175">Coiled coil</keyword>
<dbReference type="Pfam" id="PF01527">
    <property type="entry name" value="HTH_Tnp_1"/>
    <property type="match status" value="1"/>
</dbReference>
<organism evidence="3">
    <name type="scientific">Kitasatospora sp. CMC57</name>
    <dbReference type="NCBI Taxonomy" id="3231513"/>
    <lineage>
        <taxon>Bacteria</taxon>
        <taxon>Bacillati</taxon>
        <taxon>Actinomycetota</taxon>
        <taxon>Actinomycetes</taxon>
        <taxon>Kitasatosporales</taxon>
        <taxon>Streptomycetaceae</taxon>
        <taxon>Kitasatospora</taxon>
    </lineage>
</organism>
<dbReference type="SUPFAM" id="SSF46689">
    <property type="entry name" value="Homeodomain-like"/>
    <property type="match status" value="1"/>
</dbReference>
<dbReference type="InterPro" id="IPR036388">
    <property type="entry name" value="WH-like_DNA-bd_sf"/>
</dbReference>
<name>A0AB33JQX0_9ACTN</name>
<dbReference type="GO" id="GO:0006313">
    <property type="term" value="P:DNA transposition"/>
    <property type="evidence" value="ECO:0007669"/>
    <property type="project" value="InterPro"/>
</dbReference>
<dbReference type="GO" id="GO:0003677">
    <property type="term" value="F:DNA binding"/>
    <property type="evidence" value="ECO:0007669"/>
    <property type="project" value="InterPro"/>
</dbReference>
<evidence type="ECO:0000313" key="2">
    <source>
        <dbReference type="EMBL" id="BFP43673.1"/>
    </source>
</evidence>
<evidence type="ECO:0000313" key="3">
    <source>
        <dbReference type="EMBL" id="BFP43679.1"/>
    </source>
</evidence>
<dbReference type="Gene3D" id="1.10.10.10">
    <property type="entry name" value="Winged helix-like DNA-binding domain superfamily/Winged helix DNA-binding domain"/>
    <property type="match status" value="1"/>
</dbReference>
<feature type="coiled-coil region" evidence="1">
    <location>
        <begin position="66"/>
        <end position="93"/>
    </location>
</feature>
<dbReference type="AlphaFoldDB" id="A0AB33JQX0"/>
<evidence type="ECO:0000256" key="1">
    <source>
        <dbReference type="SAM" id="Coils"/>
    </source>
</evidence>
<reference evidence="3" key="1">
    <citation type="submission" date="2024-07" db="EMBL/GenBank/DDBJ databases">
        <title>Complete genome sequences of cellulolytic bacteria, Kitasatospora sp. CMC57 and Streptomyces sp. CMC78, isolated from Japanese agricultural soil.</title>
        <authorList>
            <person name="Hashimoto T."/>
            <person name="Ito M."/>
            <person name="Iwamoto M."/>
            <person name="Fukahori D."/>
            <person name="Shoda T."/>
            <person name="Sakoda M."/>
            <person name="Morohoshi T."/>
            <person name="Mitsuboshi M."/>
            <person name="Nishizawa T."/>
        </authorList>
    </citation>
    <scope>NUCLEOTIDE SEQUENCE</scope>
    <source>
        <strain evidence="3">CMC57</strain>
    </source>
</reference>
<protein>
    <submittedName>
        <fullName evidence="3">Transposase</fullName>
    </submittedName>
</protein>
<dbReference type="InterPro" id="IPR009057">
    <property type="entry name" value="Homeodomain-like_sf"/>
</dbReference>
<dbReference type="EMBL" id="AP035881">
    <property type="protein sequence ID" value="BFP43673.1"/>
    <property type="molecule type" value="Genomic_DNA"/>
</dbReference>
<accession>A0AB33JQX0</accession>
<proteinExistence type="predicted"/>